<accession>A0ABX5VTR0</accession>
<dbReference type="Proteomes" id="UP000312702">
    <property type="component" value="Chromosome"/>
</dbReference>
<evidence type="ECO:0000313" key="3">
    <source>
        <dbReference type="Proteomes" id="UP000312702"/>
    </source>
</evidence>
<dbReference type="PANTHER" id="PTHR12526:SF630">
    <property type="entry name" value="GLYCOSYLTRANSFERASE"/>
    <property type="match status" value="1"/>
</dbReference>
<dbReference type="EMBL" id="CP040973">
    <property type="protein sequence ID" value="QDC61378.1"/>
    <property type="molecule type" value="Genomic_DNA"/>
</dbReference>
<name>A0ABX5VTR0_9PROT</name>
<dbReference type="SUPFAM" id="SSF53756">
    <property type="entry name" value="UDP-Glycosyltransferase/glycogen phosphorylase"/>
    <property type="match status" value="1"/>
</dbReference>
<keyword evidence="3" id="KW-1185">Reference proteome</keyword>
<sequence length="402" mass="44492">MKTVFFTQNVKRGGLDTFIINLISHWPGKEEIVLFCNLSHPGLSELRKKLSGKATVVAYDFMIAQDIGVKLANFPHIVRLLFRGGFWLLGFPYLILKTTRMFRCSGASRLMVINGGYPGGDACLAATIGWSLCGLGPRAWHNFHNLVLPYSANPLRRIKEKIIDWLVARAAAGFVTVSQACMLTLSARSILASSDNTFIYNGIDFNERKPELVPSCELELPTGANLILMPAVYEPRKGHSLMIRSMEKIIKHVPEATLLICGDGNFAEMSEVRCLRDDSTAAKHIILQGHRCDLPNLLSIADVLVLPSQEQESFGYTVVEAMAAACPVVVTDVGGLPEVVDDGESGYVVSHTDVDALSEKVILLLQDKRLRRRMGSAGLCRYQQKFTAERMAWDYFNLIDVG</sequence>
<dbReference type="PANTHER" id="PTHR12526">
    <property type="entry name" value="GLYCOSYLTRANSFERASE"/>
    <property type="match status" value="1"/>
</dbReference>
<organism evidence="2 3">
    <name type="scientific">Candidatus Methylopumilus universalis</name>
    <dbReference type="NCBI Taxonomy" id="2588536"/>
    <lineage>
        <taxon>Bacteria</taxon>
        <taxon>Pseudomonadati</taxon>
        <taxon>Pseudomonadota</taxon>
        <taxon>Betaproteobacteria</taxon>
        <taxon>Nitrosomonadales</taxon>
        <taxon>Methylophilaceae</taxon>
        <taxon>Candidatus Methylopumilus</taxon>
    </lineage>
</organism>
<protein>
    <submittedName>
        <fullName evidence="2">Glycosyltransferase family 4 protein</fullName>
    </submittedName>
</protein>
<gene>
    <name evidence="2" type="ORF">FIT74_04275</name>
</gene>
<dbReference type="Gene3D" id="3.40.50.2000">
    <property type="entry name" value="Glycogen Phosphorylase B"/>
    <property type="match status" value="2"/>
</dbReference>
<reference evidence="2 3" key="1">
    <citation type="journal article" date="2019" name="ISME J.">
        <title>Evolution in action: habitat transition from sediment to the pelagial leads to genome streamlining in Methylophilaceae.</title>
        <authorList>
            <person name="Salcher M."/>
            <person name="Schaefle D."/>
            <person name="Kaspar M."/>
            <person name="Neuenschwander S.M."/>
            <person name="Ghai R."/>
        </authorList>
    </citation>
    <scope>NUCLEOTIDE SEQUENCE [LARGE SCALE GENOMIC DNA]</scope>
    <source>
        <strain evidence="2 3">MMS-VI-25</strain>
    </source>
</reference>
<dbReference type="CDD" id="cd03801">
    <property type="entry name" value="GT4_PimA-like"/>
    <property type="match status" value="1"/>
</dbReference>
<dbReference type="InterPro" id="IPR001296">
    <property type="entry name" value="Glyco_trans_1"/>
</dbReference>
<feature type="domain" description="Glycosyl transferase family 1" evidence="1">
    <location>
        <begin position="219"/>
        <end position="378"/>
    </location>
</feature>
<dbReference type="Pfam" id="PF00534">
    <property type="entry name" value="Glycos_transf_1"/>
    <property type="match status" value="1"/>
</dbReference>
<proteinExistence type="predicted"/>
<evidence type="ECO:0000259" key="1">
    <source>
        <dbReference type="Pfam" id="PF00534"/>
    </source>
</evidence>
<evidence type="ECO:0000313" key="2">
    <source>
        <dbReference type="EMBL" id="QDC61378.1"/>
    </source>
</evidence>